<protein>
    <submittedName>
        <fullName evidence="2">Uncharacterized protein</fullName>
    </submittedName>
</protein>
<dbReference type="EMBL" id="HBUF01387143">
    <property type="protein sequence ID" value="CAG6732541.1"/>
    <property type="molecule type" value="Transcribed_RNA"/>
</dbReference>
<dbReference type="AlphaFoldDB" id="A0A8D8YQ89"/>
<organism evidence="2">
    <name type="scientific">Cacopsylla melanoneura</name>
    <dbReference type="NCBI Taxonomy" id="428564"/>
    <lineage>
        <taxon>Eukaryota</taxon>
        <taxon>Metazoa</taxon>
        <taxon>Ecdysozoa</taxon>
        <taxon>Arthropoda</taxon>
        <taxon>Hexapoda</taxon>
        <taxon>Insecta</taxon>
        <taxon>Pterygota</taxon>
        <taxon>Neoptera</taxon>
        <taxon>Paraneoptera</taxon>
        <taxon>Hemiptera</taxon>
        <taxon>Sternorrhyncha</taxon>
        <taxon>Psylloidea</taxon>
        <taxon>Psyllidae</taxon>
        <taxon>Psyllinae</taxon>
        <taxon>Cacopsylla</taxon>
    </lineage>
</organism>
<evidence type="ECO:0000313" key="2">
    <source>
        <dbReference type="EMBL" id="CAG6732541.1"/>
    </source>
</evidence>
<name>A0A8D8YQ89_9HEMI</name>
<evidence type="ECO:0000256" key="1">
    <source>
        <dbReference type="SAM" id="MobiDB-lite"/>
    </source>
</evidence>
<accession>A0A8D8YQ89</accession>
<feature type="region of interest" description="Disordered" evidence="1">
    <location>
        <begin position="1"/>
        <end position="21"/>
    </location>
</feature>
<reference evidence="2" key="1">
    <citation type="submission" date="2021-05" db="EMBL/GenBank/DDBJ databases">
        <authorList>
            <person name="Alioto T."/>
            <person name="Alioto T."/>
            <person name="Gomez Garrido J."/>
        </authorList>
    </citation>
    <scope>NUCLEOTIDE SEQUENCE</scope>
</reference>
<sequence length="126" mass="14191">MRPRDRPASKKRLPTPGLNHGIISNGERVSLEQWVSLNLNEDTCWPWESNPRLEHGSSIRPLGHRVKIDLLLRKTVIESLVARKQSKQSAAETPRRSPSQILLNLVCVFPAKTSSGDCPNSRRSFS</sequence>
<proteinExistence type="predicted"/>